<feature type="transmembrane region" description="Helical" evidence="6">
    <location>
        <begin position="7"/>
        <end position="36"/>
    </location>
</feature>
<evidence type="ECO:0000256" key="5">
    <source>
        <dbReference type="ARBA" id="ARBA00023136"/>
    </source>
</evidence>
<feature type="transmembrane region" description="Helical" evidence="6">
    <location>
        <begin position="234"/>
        <end position="252"/>
    </location>
</feature>
<keyword evidence="8" id="KW-1185">Reference proteome</keyword>
<accession>A0ABS8GCE9</accession>
<sequence length="253" mass="25854">MTAMLGWLGALIIGLLLGILGAGGSIVTVPLLVYGFDQGGKLAIAQALLIVGIIAALSSIAPARQGRVVWSMVLGFGIPSMLATLLGAWLSQWLSGQVQLMIFALVMLIAAGFMFRPLKVQQNTSAEPHWLAMLLGGLGVGILAGLVGIGGGFLIVPALVGLAGLSMLHATATSLVVIALQSFVGFAKHYHVLLGLGLAVDFGLILKVVLLGVLGAVIGQAIANKVPAPVLKKVFAVTLLLLGSGMLVGQWLG</sequence>
<dbReference type="Pfam" id="PF01925">
    <property type="entry name" value="TauE"/>
    <property type="match status" value="1"/>
</dbReference>
<organism evidence="7 8">
    <name type="scientific">Fluctibacter halophilus</name>
    <dbReference type="NCBI Taxonomy" id="226011"/>
    <lineage>
        <taxon>Bacteria</taxon>
        <taxon>Pseudomonadati</taxon>
        <taxon>Pseudomonadota</taxon>
        <taxon>Gammaproteobacteria</taxon>
        <taxon>Alteromonadales</taxon>
        <taxon>Alteromonadaceae</taxon>
        <taxon>Fluctibacter</taxon>
    </lineage>
</organism>
<feature type="transmembrane region" description="Helical" evidence="6">
    <location>
        <begin position="68"/>
        <end position="90"/>
    </location>
</feature>
<dbReference type="InterPro" id="IPR002781">
    <property type="entry name" value="TM_pro_TauE-like"/>
</dbReference>
<feature type="transmembrane region" description="Helical" evidence="6">
    <location>
        <begin position="42"/>
        <end position="61"/>
    </location>
</feature>
<evidence type="ECO:0000256" key="3">
    <source>
        <dbReference type="ARBA" id="ARBA00022692"/>
    </source>
</evidence>
<comment type="similarity">
    <text evidence="2 6">Belongs to the 4-toluene sulfonate uptake permease (TSUP) (TC 2.A.102) family.</text>
</comment>
<keyword evidence="6" id="KW-1003">Cell membrane</keyword>
<gene>
    <name evidence="7" type="ORF">LJ739_16835</name>
</gene>
<dbReference type="Proteomes" id="UP001520878">
    <property type="component" value="Unassembled WGS sequence"/>
</dbReference>
<keyword evidence="3 6" id="KW-0812">Transmembrane</keyword>
<dbReference type="EMBL" id="JAJEWP010000006">
    <property type="protein sequence ID" value="MCC2617921.1"/>
    <property type="molecule type" value="Genomic_DNA"/>
</dbReference>
<dbReference type="InterPro" id="IPR051598">
    <property type="entry name" value="TSUP/Inactive_protease-like"/>
</dbReference>
<name>A0ABS8GCE9_9ALTE</name>
<keyword evidence="5 6" id="KW-0472">Membrane</keyword>
<proteinExistence type="inferred from homology"/>
<feature type="transmembrane region" description="Helical" evidence="6">
    <location>
        <begin position="155"/>
        <end position="180"/>
    </location>
</feature>
<reference evidence="7 8" key="1">
    <citation type="submission" date="2021-10" db="EMBL/GenBank/DDBJ databases">
        <title>Draft genome of Aestuariibacter halophilus JC2043.</title>
        <authorList>
            <person name="Emsley S.A."/>
            <person name="Pfannmuller K.M."/>
            <person name="Ushijima B."/>
            <person name="Saw J.H."/>
            <person name="Videau P."/>
        </authorList>
    </citation>
    <scope>NUCLEOTIDE SEQUENCE [LARGE SCALE GENOMIC DNA]</scope>
    <source>
        <strain evidence="7 8">JC2043</strain>
    </source>
</reference>
<feature type="transmembrane region" description="Helical" evidence="6">
    <location>
        <begin position="96"/>
        <end position="118"/>
    </location>
</feature>
<dbReference type="PANTHER" id="PTHR43701:SF2">
    <property type="entry name" value="MEMBRANE TRANSPORTER PROTEIN YJNA-RELATED"/>
    <property type="match status" value="1"/>
</dbReference>
<dbReference type="PANTHER" id="PTHR43701">
    <property type="entry name" value="MEMBRANE TRANSPORTER PROTEIN MJ0441-RELATED"/>
    <property type="match status" value="1"/>
</dbReference>
<evidence type="ECO:0000256" key="4">
    <source>
        <dbReference type="ARBA" id="ARBA00022989"/>
    </source>
</evidence>
<dbReference type="RefSeq" id="WP_229162346.1">
    <property type="nucleotide sequence ID" value="NZ_JAJEWP010000006.1"/>
</dbReference>
<feature type="transmembrane region" description="Helical" evidence="6">
    <location>
        <begin position="130"/>
        <end position="149"/>
    </location>
</feature>
<evidence type="ECO:0000256" key="1">
    <source>
        <dbReference type="ARBA" id="ARBA00004141"/>
    </source>
</evidence>
<protein>
    <recommendedName>
        <fullName evidence="6">Probable membrane transporter protein</fullName>
    </recommendedName>
</protein>
<comment type="subcellular location">
    <subcellularLocation>
        <location evidence="6">Cell membrane</location>
        <topology evidence="6">Multi-pass membrane protein</topology>
    </subcellularLocation>
    <subcellularLocation>
        <location evidence="1">Membrane</location>
        <topology evidence="1">Multi-pass membrane protein</topology>
    </subcellularLocation>
</comment>
<evidence type="ECO:0000256" key="6">
    <source>
        <dbReference type="RuleBase" id="RU363041"/>
    </source>
</evidence>
<comment type="caution">
    <text evidence="7">The sequence shown here is derived from an EMBL/GenBank/DDBJ whole genome shotgun (WGS) entry which is preliminary data.</text>
</comment>
<evidence type="ECO:0000256" key="2">
    <source>
        <dbReference type="ARBA" id="ARBA00009142"/>
    </source>
</evidence>
<evidence type="ECO:0000313" key="8">
    <source>
        <dbReference type="Proteomes" id="UP001520878"/>
    </source>
</evidence>
<keyword evidence="4 6" id="KW-1133">Transmembrane helix</keyword>
<evidence type="ECO:0000313" key="7">
    <source>
        <dbReference type="EMBL" id="MCC2617921.1"/>
    </source>
</evidence>
<feature type="transmembrane region" description="Helical" evidence="6">
    <location>
        <begin position="192"/>
        <end position="222"/>
    </location>
</feature>